<keyword evidence="2" id="KW-0808">Transferase</keyword>
<dbReference type="Proteomes" id="UP000284379">
    <property type="component" value="Unassembled WGS sequence"/>
</dbReference>
<accession>A0A413V6C2</accession>
<dbReference type="AlphaFoldDB" id="A0A413V6C2"/>
<evidence type="ECO:0000259" key="1">
    <source>
        <dbReference type="Pfam" id="PF00534"/>
    </source>
</evidence>
<dbReference type="RefSeq" id="WP_122202349.1">
    <property type="nucleotide sequence ID" value="NZ_CABJFV010000034.1"/>
</dbReference>
<dbReference type="PANTHER" id="PTHR12526">
    <property type="entry name" value="GLYCOSYLTRANSFERASE"/>
    <property type="match status" value="1"/>
</dbReference>
<dbReference type="InterPro" id="IPR001296">
    <property type="entry name" value="Glyco_trans_1"/>
</dbReference>
<dbReference type="EMBL" id="QSGO01000034">
    <property type="protein sequence ID" value="RHB29130.1"/>
    <property type="molecule type" value="Genomic_DNA"/>
</dbReference>
<sequence length="380" mass="43484">MRLIYYLPSLEAPGGLERIITFKANYFAEQGNEVTIITSELGDHKPYFPLSPQVRHIDLGVAFDYPYSQSRLIKLLKYPFRYHRFRKRFAKVLRELRPDITISTLRRELNFINKLDDGSIKIGEFHVTRYAYGAEALKSGNPLLKWLKAQLNKKFVRNLSQLKRVVLLTHEEAGFWSELTNLSVIPNPIITPLNKVSDGKAKRVIAVGRYAPQKGFDMLIDSWALVAQKYPDWTLYIYGDGFLRAELQEQIERLGLTEKCRLEHTVNNIADKYGESSIFVLSSRYEGFGMVITEAMGCGVPPVSFACPCGPRDIIKNGINGLLAENGNTEDLAEKIGNLIKDEEKRQEMGQQAYADAQKYKMENISEQWEELFQSITKKD</sequence>
<reference evidence="2 3" key="1">
    <citation type="submission" date="2018-08" db="EMBL/GenBank/DDBJ databases">
        <title>A genome reference for cultivated species of the human gut microbiota.</title>
        <authorList>
            <person name="Zou Y."/>
            <person name="Xue W."/>
            <person name="Luo G."/>
        </authorList>
    </citation>
    <scope>NUCLEOTIDE SEQUENCE [LARGE SCALE GENOMIC DNA]</scope>
    <source>
        <strain evidence="2 3">AM40-30BH</strain>
    </source>
</reference>
<dbReference type="Pfam" id="PF00534">
    <property type="entry name" value="Glycos_transf_1"/>
    <property type="match status" value="1"/>
</dbReference>
<dbReference type="SUPFAM" id="SSF53756">
    <property type="entry name" value="UDP-Glycosyltransferase/glycogen phosphorylase"/>
    <property type="match status" value="1"/>
</dbReference>
<comment type="caution">
    <text evidence="2">The sequence shown here is derived from an EMBL/GenBank/DDBJ whole genome shotgun (WGS) entry which is preliminary data.</text>
</comment>
<dbReference type="GO" id="GO:0016757">
    <property type="term" value="F:glycosyltransferase activity"/>
    <property type="evidence" value="ECO:0007669"/>
    <property type="project" value="InterPro"/>
</dbReference>
<gene>
    <name evidence="2" type="ORF">DW888_20105</name>
</gene>
<dbReference type="Gene3D" id="3.40.50.2000">
    <property type="entry name" value="Glycogen Phosphorylase B"/>
    <property type="match status" value="2"/>
</dbReference>
<organism evidence="2 3">
    <name type="scientific">Bacteroides nordii</name>
    <dbReference type="NCBI Taxonomy" id="291645"/>
    <lineage>
        <taxon>Bacteria</taxon>
        <taxon>Pseudomonadati</taxon>
        <taxon>Bacteroidota</taxon>
        <taxon>Bacteroidia</taxon>
        <taxon>Bacteroidales</taxon>
        <taxon>Bacteroidaceae</taxon>
        <taxon>Bacteroides</taxon>
    </lineage>
</organism>
<proteinExistence type="predicted"/>
<dbReference type="CDD" id="cd03820">
    <property type="entry name" value="GT4_AmsD-like"/>
    <property type="match status" value="1"/>
</dbReference>
<protein>
    <submittedName>
        <fullName evidence="2">Glycosyltransferase family 4 protein</fullName>
    </submittedName>
</protein>
<feature type="domain" description="Glycosyl transferase family 1" evidence="1">
    <location>
        <begin position="197"/>
        <end position="355"/>
    </location>
</feature>
<evidence type="ECO:0000313" key="2">
    <source>
        <dbReference type="EMBL" id="RHB29130.1"/>
    </source>
</evidence>
<name>A0A413V6C2_9BACE</name>
<evidence type="ECO:0000313" key="3">
    <source>
        <dbReference type="Proteomes" id="UP000284379"/>
    </source>
</evidence>
<dbReference type="PANTHER" id="PTHR12526:SF630">
    <property type="entry name" value="GLYCOSYLTRANSFERASE"/>
    <property type="match status" value="1"/>
</dbReference>